<dbReference type="OrthoDB" id="132173at2157"/>
<dbReference type="Proteomes" id="UP000198856">
    <property type="component" value="Unassembled WGS sequence"/>
</dbReference>
<evidence type="ECO:0000256" key="1">
    <source>
        <dbReference type="SAM" id="Phobius"/>
    </source>
</evidence>
<sequence length="144" mass="16358">MANEPPFRETQRMRQPWIWGFLVLTTIPVFVFNSVAGGVIVLLVAAFLYSIQLITEVRTDGIYVRLAPVHRSFRRFPFEQIEGVERTQFGLLTYGGIGVRWTPNTVAYMTTRGNGIKIIRENEKSVVVGSQKTSELLDVIDESH</sequence>
<reference evidence="2 3" key="1">
    <citation type="submission" date="2016-10" db="EMBL/GenBank/DDBJ databases">
        <authorList>
            <person name="de Groot N.N."/>
        </authorList>
    </citation>
    <scope>NUCLEOTIDE SEQUENCE [LARGE SCALE GENOMIC DNA]</scope>
    <source>
        <strain evidence="2 3">IBRC-M10015</strain>
    </source>
</reference>
<keyword evidence="1" id="KW-0472">Membrane</keyword>
<feature type="transmembrane region" description="Helical" evidence="1">
    <location>
        <begin position="21"/>
        <end position="49"/>
    </location>
</feature>
<proteinExistence type="predicted"/>
<dbReference type="RefSeq" id="WP_092699811.1">
    <property type="nucleotide sequence ID" value="NZ_FNFC01000003.1"/>
</dbReference>
<dbReference type="Pfam" id="PF19638">
    <property type="entry name" value="DUF6141"/>
    <property type="match status" value="1"/>
</dbReference>
<dbReference type="EMBL" id="FNFC01000003">
    <property type="protein sequence ID" value="SDJ43370.1"/>
    <property type="molecule type" value="Genomic_DNA"/>
</dbReference>
<dbReference type="AlphaFoldDB" id="A0A1G8TRP3"/>
<evidence type="ECO:0000313" key="3">
    <source>
        <dbReference type="Proteomes" id="UP000198856"/>
    </source>
</evidence>
<dbReference type="InterPro" id="IPR046139">
    <property type="entry name" value="DUF6141"/>
</dbReference>
<name>A0A1G8TRP3_9EURY</name>
<dbReference type="STRING" id="890420.SAMN05216226_103178"/>
<gene>
    <name evidence="2" type="ORF">SAMN05216226_103178</name>
</gene>
<organism evidence="2 3">
    <name type="scientific">Halovenus aranensis</name>
    <dbReference type="NCBI Taxonomy" id="890420"/>
    <lineage>
        <taxon>Archaea</taxon>
        <taxon>Methanobacteriati</taxon>
        <taxon>Methanobacteriota</taxon>
        <taxon>Stenosarchaea group</taxon>
        <taxon>Halobacteria</taxon>
        <taxon>Halobacteriales</taxon>
        <taxon>Haloarculaceae</taxon>
        <taxon>Halovenus</taxon>
    </lineage>
</organism>
<keyword evidence="3" id="KW-1185">Reference proteome</keyword>
<keyword evidence="1" id="KW-0812">Transmembrane</keyword>
<evidence type="ECO:0000313" key="2">
    <source>
        <dbReference type="EMBL" id="SDJ43370.1"/>
    </source>
</evidence>
<protein>
    <submittedName>
        <fullName evidence="2">Uncharacterized protein</fullName>
    </submittedName>
</protein>
<accession>A0A1G8TRP3</accession>
<keyword evidence="1" id="KW-1133">Transmembrane helix</keyword>